<evidence type="ECO:0008006" key="4">
    <source>
        <dbReference type="Google" id="ProtNLM"/>
    </source>
</evidence>
<proteinExistence type="predicted"/>
<gene>
    <name evidence="2" type="ORF">H2201_007999</name>
</gene>
<protein>
    <recommendedName>
        <fullName evidence="4">Zn(2)-C6 fungal-type domain-containing protein</fullName>
    </recommendedName>
</protein>
<reference evidence="2" key="1">
    <citation type="submission" date="2022-10" db="EMBL/GenBank/DDBJ databases">
        <title>Culturing micro-colonial fungi from biological soil crusts in the Mojave desert and describing Neophaeococcomyces mojavensis, and introducing the new genera and species Taxawa tesnikishii.</title>
        <authorList>
            <person name="Kurbessoian T."/>
            <person name="Stajich J.E."/>
        </authorList>
    </citation>
    <scope>NUCLEOTIDE SEQUENCE</scope>
    <source>
        <strain evidence="2">TK_1</strain>
    </source>
</reference>
<keyword evidence="3" id="KW-1185">Reference proteome</keyword>
<name>A0ABQ9NHB6_9PEZI</name>
<feature type="compositionally biased region" description="Basic residues" evidence="1">
    <location>
        <begin position="150"/>
        <end position="160"/>
    </location>
</feature>
<feature type="region of interest" description="Disordered" evidence="1">
    <location>
        <begin position="261"/>
        <end position="313"/>
    </location>
</feature>
<comment type="caution">
    <text evidence="2">The sequence shown here is derived from an EMBL/GenBank/DDBJ whole genome shotgun (WGS) entry which is preliminary data.</text>
</comment>
<dbReference type="EMBL" id="JAPDRL010000094">
    <property type="protein sequence ID" value="KAJ9657890.1"/>
    <property type="molecule type" value="Genomic_DNA"/>
</dbReference>
<feature type="region of interest" description="Disordered" evidence="1">
    <location>
        <begin position="150"/>
        <end position="210"/>
    </location>
</feature>
<organism evidence="2 3">
    <name type="scientific">Coniosporium apollinis</name>
    <dbReference type="NCBI Taxonomy" id="61459"/>
    <lineage>
        <taxon>Eukaryota</taxon>
        <taxon>Fungi</taxon>
        <taxon>Dikarya</taxon>
        <taxon>Ascomycota</taxon>
        <taxon>Pezizomycotina</taxon>
        <taxon>Dothideomycetes</taxon>
        <taxon>Dothideomycetes incertae sedis</taxon>
        <taxon>Coniosporium</taxon>
    </lineage>
</organism>
<evidence type="ECO:0000313" key="2">
    <source>
        <dbReference type="EMBL" id="KAJ9657890.1"/>
    </source>
</evidence>
<sequence length="313" mass="34186">MGSDALWKALEAAYPDLDDNSWRIQYALADWAKNECIVYGYKRAPASTGLETTQMSFSGADPHPGSPSYVLSQSHNPTPVAMTPNGSEGSRWGTLDFSGQAKAVHTRRSMKEEEKAHMRKIKSEGGACDECKEKKKKCDAEHIRERPALPKKRSAKKIATPKRGPVKEASAIATSPTGPYVNQALNPPLPPNLRTAEHEETTTQASSWSQISYPATANQNHTVLTAAEPSFSNLFPHDTFNENLSCDIFANTDFQDIPHVPAESSASNHFSPSTLNEDLRHAGPGFTNHYASPTGHHRMTRDSNGCRPPPPPG</sequence>
<feature type="compositionally biased region" description="Polar residues" evidence="1">
    <location>
        <begin position="264"/>
        <end position="276"/>
    </location>
</feature>
<evidence type="ECO:0000313" key="3">
    <source>
        <dbReference type="Proteomes" id="UP001172684"/>
    </source>
</evidence>
<accession>A0ABQ9NHB6</accession>
<evidence type="ECO:0000256" key="1">
    <source>
        <dbReference type="SAM" id="MobiDB-lite"/>
    </source>
</evidence>
<dbReference type="Proteomes" id="UP001172684">
    <property type="component" value="Unassembled WGS sequence"/>
</dbReference>